<dbReference type="SUPFAM" id="SSF49482">
    <property type="entry name" value="Aromatic compound dioxygenase"/>
    <property type="match status" value="1"/>
</dbReference>
<comment type="similarity">
    <text evidence="1">Belongs to the intradiol ring-cleavage dioxygenase family.</text>
</comment>
<accession>A0A6V8K4E8</accession>
<keyword evidence="2" id="KW-0223">Dioxygenase</keyword>
<keyword evidence="6" id="KW-1185">Reference proteome</keyword>
<dbReference type="InterPro" id="IPR000627">
    <property type="entry name" value="Intradiol_dOase_C"/>
</dbReference>
<dbReference type="Proteomes" id="UP000482800">
    <property type="component" value="Unassembled WGS sequence"/>
</dbReference>
<dbReference type="PANTHER" id="PTHR33711:SF11">
    <property type="entry name" value="DIOXYGENASE"/>
    <property type="match status" value="1"/>
</dbReference>
<evidence type="ECO:0000313" key="5">
    <source>
        <dbReference type="EMBL" id="GFJ77049.1"/>
    </source>
</evidence>
<sequence length="245" mass="24974">MGAWMIGTRSPSRRASGVSRQVITPFCPVWRLCTGAGNAVAGSGLVTGVRMWAVGVLAAGLVVAGCDGGAPRPDASPSPSASTAGCARVAAGRADAAATLRPGPSEGKPKATAAGEALVVDALVLGEACAPAAGAALRIWHTDARGLYGPKGGDDCCFYEALGTSDHSGRFRLETIRPAQYPEPNAPAAHIHVRIDHRDLRYEVTMVFGFGSPPATVMPTDGPVVVPLSHDSAGWRGEAVVVLAS</sequence>
<dbReference type="PANTHER" id="PTHR33711">
    <property type="entry name" value="DIOXYGENASE, PUTATIVE (AFU_ORTHOLOGUE AFUA_2G02910)-RELATED"/>
    <property type="match status" value="1"/>
</dbReference>
<proteinExistence type="inferred from homology"/>
<reference evidence="5 6" key="1">
    <citation type="submission" date="2020-03" db="EMBL/GenBank/DDBJ databases">
        <title>Whole genome shotgun sequence of Phytohabitans houttuyneae NBRC 108639.</title>
        <authorList>
            <person name="Komaki H."/>
            <person name="Tamura T."/>
        </authorList>
    </citation>
    <scope>NUCLEOTIDE SEQUENCE [LARGE SCALE GENOMIC DNA]</scope>
    <source>
        <strain evidence="5 6">NBRC 108639</strain>
    </source>
</reference>
<feature type="domain" description="Intradiol ring-cleavage dioxygenases" evidence="4">
    <location>
        <begin position="111"/>
        <end position="191"/>
    </location>
</feature>
<evidence type="ECO:0000313" key="6">
    <source>
        <dbReference type="Proteomes" id="UP000482800"/>
    </source>
</evidence>
<evidence type="ECO:0000256" key="1">
    <source>
        <dbReference type="ARBA" id="ARBA00007825"/>
    </source>
</evidence>
<protein>
    <recommendedName>
        <fullName evidence="4">Intradiol ring-cleavage dioxygenases domain-containing protein</fullName>
    </recommendedName>
</protein>
<dbReference type="InterPro" id="IPR050770">
    <property type="entry name" value="Intradiol_RC_Dioxygenase"/>
</dbReference>
<dbReference type="AlphaFoldDB" id="A0A6V8K4E8"/>
<reference evidence="5 6" key="2">
    <citation type="submission" date="2020-03" db="EMBL/GenBank/DDBJ databases">
        <authorList>
            <person name="Ichikawa N."/>
            <person name="Kimura A."/>
            <person name="Kitahashi Y."/>
            <person name="Uohara A."/>
        </authorList>
    </citation>
    <scope>NUCLEOTIDE SEQUENCE [LARGE SCALE GENOMIC DNA]</scope>
    <source>
        <strain evidence="5 6">NBRC 108639</strain>
    </source>
</reference>
<dbReference type="Gene3D" id="2.60.130.10">
    <property type="entry name" value="Aromatic compound dioxygenase"/>
    <property type="match status" value="1"/>
</dbReference>
<dbReference type="GO" id="GO:0008199">
    <property type="term" value="F:ferric iron binding"/>
    <property type="evidence" value="ECO:0007669"/>
    <property type="project" value="InterPro"/>
</dbReference>
<evidence type="ECO:0000259" key="4">
    <source>
        <dbReference type="Pfam" id="PF00775"/>
    </source>
</evidence>
<keyword evidence="3" id="KW-0560">Oxidoreductase</keyword>
<dbReference type="EMBL" id="BLPF01000001">
    <property type="protein sequence ID" value="GFJ77049.1"/>
    <property type="molecule type" value="Genomic_DNA"/>
</dbReference>
<organism evidence="5 6">
    <name type="scientific">Phytohabitans houttuyneae</name>
    <dbReference type="NCBI Taxonomy" id="1076126"/>
    <lineage>
        <taxon>Bacteria</taxon>
        <taxon>Bacillati</taxon>
        <taxon>Actinomycetota</taxon>
        <taxon>Actinomycetes</taxon>
        <taxon>Micromonosporales</taxon>
        <taxon>Micromonosporaceae</taxon>
    </lineage>
</organism>
<evidence type="ECO:0000256" key="3">
    <source>
        <dbReference type="ARBA" id="ARBA00023002"/>
    </source>
</evidence>
<dbReference type="Pfam" id="PF00775">
    <property type="entry name" value="Dioxygenase_C"/>
    <property type="match status" value="1"/>
</dbReference>
<gene>
    <name evidence="5" type="ORF">Phou_012290</name>
</gene>
<comment type="caution">
    <text evidence="5">The sequence shown here is derived from an EMBL/GenBank/DDBJ whole genome shotgun (WGS) entry which is preliminary data.</text>
</comment>
<name>A0A6V8K4E8_9ACTN</name>
<dbReference type="GO" id="GO:0016702">
    <property type="term" value="F:oxidoreductase activity, acting on single donors with incorporation of molecular oxygen, incorporation of two atoms of oxygen"/>
    <property type="evidence" value="ECO:0007669"/>
    <property type="project" value="InterPro"/>
</dbReference>
<evidence type="ECO:0000256" key="2">
    <source>
        <dbReference type="ARBA" id="ARBA00022964"/>
    </source>
</evidence>
<dbReference type="InterPro" id="IPR015889">
    <property type="entry name" value="Intradiol_dOase_core"/>
</dbReference>